<dbReference type="Pfam" id="PF16697">
    <property type="entry name" value="Yop-YscD_cpl"/>
    <property type="match status" value="1"/>
</dbReference>
<dbReference type="SMART" id="SM00240">
    <property type="entry name" value="FHA"/>
    <property type="match status" value="1"/>
</dbReference>
<dbReference type="AlphaFoldDB" id="L7U8Q0"/>
<evidence type="ECO:0000259" key="3">
    <source>
        <dbReference type="PROSITE" id="PS50006"/>
    </source>
</evidence>
<evidence type="ECO:0000313" key="5">
    <source>
        <dbReference type="Proteomes" id="UP000011131"/>
    </source>
</evidence>
<dbReference type="InterPro" id="IPR011990">
    <property type="entry name" value="TPR-like_helical_dom_sf"/>
</dbReference>
<dbReference type="KEGG" id="msd:MYSTI_02904"/>
<dbReference type="HOGENOM" id="CLU_408733_0_0_7"/>
<reference evidence="4 5" key="1">
    <citation type="journal article" date="2013" name="Genome Announc.">
        <title>Complete genome sequence of Myxococcus stipitatus strain DSM 14675, a fruiting myxobacterium.</title>
        <authorList>
            <person name="Huntley S."/>
            <person name="Kneip S."/>
            <person name="Treuner-Lange A."/>
            <person name="Sogaard-Andersen L."/>
        </authorList>
    </citation>
    <scope>NUCLEOTIDE SEQUENCE [LARGE SCALE GENOMIC DNA]</scope>
    <source>
        <strain evidence="5">DSM 14675 / JCM 12634 / Mx s8</strain>
    </source>
</reference>
<dbReference type="OrthoDB" id="151099at2"/>
<proteinExistence type="predicted"/>
<organism evidence="4 5">
    <name type="scientific">Myxococcus stipitatus (strain DSM 14675 / JCM 12634 / Mx s8)</name>
    <dbReference type="NCBI Taxonomy" id="1278073"/>
    <lineage>
        <taxon>Bacteria</taxon>
        <taxon>Pseudomonadati</taxon>
        <taxon>Myxococcota</taxon>
        <taxon>Myxococcia</taxon>
        <taxon>Myxococcales</taxon>
        <taxon>Cystobacterineae</taxon>
        <taxon>Myxococcaceae</taxon>
        <taxon>Myxococcus</taxon>
    </lineage>
</organism>
<gene>
    <name evidence="4" type="ordered locus">MYSTI_02904</name>
</gene>
<feature type="compositionally biased region" description="Low complexity" evidence="2">
    <location>
        <begin position="47"/>
        <end position="60"/>
    </location>
</feature>
<evidence type="ECO:0000256" key="2">
    <source>
        <dbReference type="SAM" id="MobiDB-lite"/>
    </source>
</evidence>
<feature type="domain" description="FHA" evidence="3">
    <location>
        <begin position="130"/>
        <end position="179"/>
    </location>
</feature>
<dbReference type="RefSeq" id="WP_015348481.1">
    <property type="nucleotide sequence ID" value="NC_020126.1"/>
</dbReference>
<dbReference type="eggNOG" id="COG1716">
    <property type="taxonomic scope" value="Bacteria"/>
</dbReference>
<dbReference type="Proteomes" id="UP000011131">
    <property type="component" value="Chromosome"/>
</dbReference>
<evidence type="ECO:0000313" key="4">
    <source>
        <dbReference type="EMBL" id="AGC44220.1"/>
    </source>
</evidence>
<feature type="compositionally biased region" description="Low complexity" evidence="2">
    <location>
        <begin position="1"/>
        <end position="13"/>
    </location>
</feature>
<dbReference type="InterPro" id="IPR000253">
    <property type="entry name" value="FHA_dom"/>
</dbReference>
<feature type="compositionally biased region" description="Basic and acidic residues" evidence="2">
    <location>
        <begin position="73"/>
        <end position="94"/>
    </location>
</feature>
<keyword evidence="1" id="KW-0802">TPR repeat</keyword>
<dbReference type="Gene3D" id="2.60.200.20">
    <property type="match status" value="1"/>
</dbReference>
<dbReference type="STRING" id="1278073.MYSTI_02904"/>
<name>L7U8Q0_MYXSD</name>
<feature type="repeat" description="TPR" evidence="1">
    <location>
        <begin position="610"/>
        <end position="643"/>
    </location>
</feature>
<dbReference type="InterPro" id="IPR008984">
    <property type="entry name" value="SMAD_FHA_dom_sf"/>
</dbReference>
<feature type="region of interest" description="Disordered" evidence="2">
    <location>
        <begin position="213"/>
        <end position="294"/>
    </location>
</feature>
<dbReference type="EMBL" id="CP004025">
    <property type="protein sequence ID" value="AGC44220.1"/>
    <property type="molecule type" value="Genomic_DNA"/>
</dbReference>
<evidence type="ECO:0000256" key="1">
    <source>
        <dbReference type="PROSITE-ProRule" id="PRU00339"/>
    </source>
</evidence>
<dbReference type="PATRIC" id="fig|1278073.3.peg.2958"/>
<dbReference type="InterPro" id="IPR050923">
    <property type="entry name" value="Cell_Proc_Reg/RNA_Proc"/>
</dbReference>
<dbReference type="PROSITE" id="PS50005">
    <property type="entry name" value="TPR"/>
    <property type="match status" value="1"/>
</dbReference>
<dbReference type="PANTHER" id="PTHR23308">
    <property type="entry name" value="NUCLEAR INHIBITOR OF PROTEIN PHOSPHATASE-1"/>
    <property type="match status" value="1"/>
</dbReference>
<sequence>MPARPPSSSRSGAGRSGGNGGADSPSAKPSARGRPPREASSSDEDFAAPASGDDASDGPANPELYGDALPPRSRADETRVGAIPESREDEPRREDDDDNSEATRAGPPVQMLVLAGPDRGRKKRFQGVRMVVGRGKDCDFVLDDQSVSRRHLELVYSQNGVAMRDLGSISGTQVNDQRVDECILKHGDEIAMGKTRLRFVDEAEQIKELRVQAEAREAEEKREREEASKERDEARKAASSARGTDVDPNDPRLNEATNANYRVPEQLQAKNREGNNKGKGAIAIPRTRPPPRAAAAEGNSKVKLLIGVGGAVVVLLMLGLLLVPSKPPPPPPPDPSIERAKLLMQKARESMRADDYPGALAFLEEAEKLRPGVDEEGLGKAVAKEVEVRKVFQAARELMDAQNFDEARKVLDAAPQGTAKSDDVRRKLEAELEEKATAFHVGKMEEAFTARDPDAVRALLDRMPDVSKPAYSQRLQDLIAELAKESADDARRARAGRARADELAKEERKRFIEEAFTDVERRFNGGDYQRAVLECDRVVEKYKADKDVKDRSRQLKTLIPQFQRTLDDAQKKLASNALESASKPLRRAAELYRQIGFQGSLGRTIDEQLASAALAAGQGALKKGDLVVAGSNFREALRLNPGDRRARDGLDELQKKVEELYMRAYIERDRDPSAAAMKFKIVIETAPEGSDTKRKAEMFLSELQP</sequence>
<dbReference type="Gene3D" id="1.25.40.10">
    <property type="entry name" value="Tetratricopeptide repeat domain"/>
    <property type="match status" value="1"/>
</dbReference>
<dbReference type="CDD" id="cd00060">
    <property type="entry name" value="FHA"/>
    <property type="match status" value="1"/>
</dbReference>
<protein>
    <submittedName>
        <fullName evidence="4">FHA domain-TPR-repeat-containing protein</fullName>
    </submittedName>
</protein>
<keyword evidence="5" id="KW-1185">Reference proteome</keyword>
<dbReference type="InterPro" id="IPR019734">
    <property type="entry name" value="TPR_rpt"/>
</dbReference>
<accession>L7U8Q0</accession>
<dbReference type="InterPro" id="IPR032030">
    <property type="entry name" value="YscD_cytoplasmic_dom"/>
</dbReference>
<feature type="compositionally biased region" description="Basic and acidic residues" evidence="2">
    <location>
        <begin position="213"/>
        <end position="236"/>
    </location>
</feature>
<feature type="region of interest" description="Disordered" evidence="2">
    <location>
        <begin position="1"/>
        <end position="110"/>
    </location>
</feature>
<dbReference type="PROSITE" id="PS50006">
    <property type="entry name" value="FHA_DOMAIN"/>
    <property type="match status" value="1"/>
</dbReference>
<dbReference type="SUPFAM" id="SSF49879">
    <property type="entry name" value="SMAD/FHA domain"/>
    <property type="match status" value="1"/>
</dbReference>